<protein>
    <submittedName>
        <fullName evidence="8">NAD(P)/FAD-dependent oxidoreductase</fullName>
    </submittedName>
</protein>
<dbReference type="AlphaFoldDB" id="A0A365Y943"/>
<organism evidence="8 9">
    <name type="scientific">Glutamicibacter soli</name>
    <dbReference type="NCBI Taxonomy" id="453836"/>
    <lineage>
        <taxon>Bacteria</taxon>
        <taxon>Bacillati</taxon>
        <taxon>Actinomycetota</taxon>
        <taxon>Actinomycetes</taxon>
        <taxon>Micrococcales</taxon>
        <taxon>Micrococcaceae</taxon>
        <taxon>Glutamicibacter</taxon>
    </lineage>
</organism>
<sequence>MQDPAKTAADFDLIVIGAGPAGENAADYAARAGLSAAIVESELVGGECSYWACMPSKALLRSGQALDAARRLPGAQQALTGSLDAPAVLARRDAFTSGWKDDGQVKWLESAGITLLRGHGRLAGERTVQVGEQAYTARAVVLATGSAPALPPIDGLADAEPWGTREATSAQQVPARLIVIGGGVAGTEMAFAYGSLGAQVTVLARGRLLGSEEPHAGDLVARALQARGVDVREGATPARVDRGPDGVVSVQLEDGAVLQAEELLVSTGRKPNTADLGLEELGIQPEALREVDDTLLVPGTDWLYAVGDVNSRALLTHQGKYQARAAGRAIAARLTGKPLADDPWGAQAATADHGAVPRVVFSDPQVAAVGLTAKQARSQGLDIVVIEHDLGSVAGASLHASGYSGRATLIVDKARSVILGATFVGQDVAELLHAATIAIAGQVPMERLWHAVPAYPTISEIWLRLLEDYFYPQPV</sequence>
<feature type="binding site" evidence="4">
    <location>
        <position position="120"/>
    </location>
    <ligand>
        <name>FAD</name>
        <dbReference type="ChEBI" id="CHEBI:57692"/>
    </ligand>
</feature>
<dbReference type="GO" id="GO:0050660">
    <property type="term" value="F:flavin adenine dinucleotide binding"/>
    <property type="evidence" value="ECO:0007669"/>
    <property type="project" value="TreeGrafter"/>
</dbReference>
<evidence type="ECO:0000256" key="3">
    <source>
        <dbReference type="ARBA" id="ARBA00022827"/>
    </source>
</evidence>
<evidence type="ECO:0000256" key="2">
    <source>
        <dbReference type="ARBA" id="ARBA00022630"/>
    </source>
</evidence>
<keyword evidence="3 4" id="KW-0274">FAD</keyword>
<evidence type="ECO:0000256" key="5">
    <source>
        <dbReference type="PIRSR" id="PIRSR000350-4"/>
    </source>
</evidence>
<feature type="domain" description="Pyridine nucleotide-disulphide oxidoreductase dimerisation" evidence="6">
    <location>
        <begin position="356"/>
        <end position="462"/>
    </location>
</feature>
<dbReference type="GO" id="GO:0003955">
    <property type="term" value="F:NAD(P)H dehydrogenase (quinone) activity"/>
    <property type="evidence" value="ECO:0007669"/>
    <property type="project" value="TreeGrafter"/>
</dbReference>
<comment type="similarity">
    <text evidence="1">Belongs to the class-I pyridine nucleotide-disulfide oxidoreductase family.</text>
</comment>
<evidence type="ECO:0000256" key="1">
    <source>
        <dbReference type="ARBA" id="ARBA00007532"/>
    </source>
</evidence>
<feature type="disulfide bond" description="Redox-active" evidence="5">
    <location>
        <begin position="48"/>
        <end position="53"/>
    </location>
</feature>
<dbReference type="Pfam" id="PF02852">
    <property type="entry name" value="Pyr_redox_dim"/>
    <property type="match status" value="1"/>
</dbReference>
<keyword evidence="4" id="KW-0547">Nucleotide-binding</keyword>
<comment type="cofactor">
    <cofactor evidence="4">
        <name>FAD</name>
        <dbReference type="ChEBI" id="CHEBI:57692"/>
    </cofactor>
    <text evidence="4">Binds 1 FAD per subunit.</text>
</comment>
<dbReference type="Gene3D" id="3.50.50.60">
    <property type="entry name" value="FAD/NAD(P)-binding domain"/>
    <property type="match status" value="2"/>
</dbReference>
<comment type="caution">
    <text evidence="8">The sequence shown here is derived from an EMBL/GenBank/DDBJ whole genome shotgun (WGS) entry which is preliminary data.</text>
</comment>
<feature type="binding site" evidence="4">
    <location>
        <position position="268"/>
    </location>
    <ligand>
        <name>NAD(+)</name>
        <dbReference type="ChEBI" id="CHEBI:57540"/>
    </ligand>
</feature>
<keyword evidence="4" id="KW-0520">NAD</keyword>
<dbReference type="PANTHER" id="PTHR43014:SF2">
    <property type="entry name" value="MERCURIC REDUCTASE"/>
    <property type="match status" value="1"/>
</dbReference>
<dbReference type="InterPro" id="IPR001100">
    <property type="entry name" value="Pyr_nuc-diS_OxRdtase"/>
</dbReference>
<evidence type="ECO:0000313" key="8">
    <source>
        <dbReference type="EMBL" id="RBL99190.1"/>
    </source>
</evidence>
<accession>A0A365Y943</accession>
<keyword evidence="9" id="KW-1185">Reference proteome</keyword>
<evidence type="ECO:0000259" key="7">
    <source>
        <dbReference type="Pfam" id="PF07992"/>
    </source>
</evidence>
<dbReference type="PANTHER" id="PTHR43014">
    <property type="entry name" value="MERCURIC REDUCTASE"/>
    <property type="match status" value="1"/>
</dbReference>
<dbReference type="PRINTS" id="PR00368">
    <property type="entry name" value="FADPNR"/>
</dbReference>
<dbReference type="InterPro" id="IPR023753">
    <property type="entry name" value="FAD/NAD-binding_dom"/>
</dbReference>
<keyword evidence="2" id="KW-0285">Flavoprotein</keyword>
<feature type="domain" description="FAD/NAD(P)-binding" evidence="7">
    <location>
        <begin position="11"/>
        <end position="317"/>
    </location>
</feature>
<dbReference type="Gene3D" id="3.30.390.30">
    <property type="match status" value="1"/>
</dbReference>
<dbReference type="PRINTS" id="PR00411">
    <property type="entry name" value="PNDRDTASEI"/>
</dbReference>
<evidence type="ECO:0000313" key="9">
    <source>
        <dbReference type="Proteomes" id="UP000252167"/>
    </source>
</evidence>
<reference evidence="8 9" key="1">
    <citation type="submission" date="2018-01" db="EMBL/GenBank/DDBJ databases">
        <title>Glutamicibacter soli strain NHPC-3 Whole genome sequence and assembly.</title>
        <authorList>
            <person name="Choudhury P."/>
            <person name="Gupta D."/>
            <person name="Sengupta K."/>
            <person name="Jawed A."/>
            <person name="Sultana N."/>
            <person name="Saha P."/>
        </authorList>
    </citation>
    <scope>NUCLEOTIDE SEQUENCE [LARGE SCALE GENOMIC DNA]</scope>
    <source>
        <strain evidence="8 9">NHPC-3</strain>
    </source>
</reference>
<name>A0A365Y943_9MICC</name>
<dbReference type="Pfam" id="PF07992">
    <property type="entry name" value="Pyr_redox_2"/>
    <property type="match status" value="1"/>
</dbReference>
<evidence type="ECO:0000259" key="6">
    <source>
        <dbReference type="Pfam" id="PF02852"/>
    </source>
</evidence>
<dbReference type="PIRSF" id="PIRSF000350">
    <property type="entry name" value="Mercury_reductase_MerA"/>
    <property type="match status" value="1"/>
</dbReference>
<dbReference type="InterPro" id="IPR016156">
    <property type="entry name" value="FAD/NAD-linked_Rdtase_dimer_sf"/>
</dbReference>
<evidence type="ECO:0000256" key="4">
    <source>
        <dbReference type="PIRSR" id="PIRSR000350-3"/>
    </source>
</evidence>
<feature type="binding site" evidence="4">
    <location>
        <begin position="144"/>
        <end position="146"/>
    </location>
    <ligand>
        <name>FAD</name>
        <dbReference type="ChEBI" id="CHEBI:57692"/>
    </ligand>
</feature>
<dbReference type="EMBL" id="POAF01000009">
    <property type="protein sequence ID" value="RBL99190.1"/>
    <property type="molecule type" value="Genomic_DNA"/>
</dbReference>
<dbReference type="Proteomes" id="UP000252167">
    <property type="component" value="Unassembled WGS sequence"/>
</dbReference>
<feature type="binding site" evidence="4">
    <location>
        <position position="308"/>
    </location>
    <ligand>
        <name>FAD</name>
        <dbReference type="ChEBI" id="CHEBI:57692"/>
    </ligand>
</feature>
<gene>
    <name evidence="8" type="ORF">C1H84_15995</name>
</gene>
<dbReference type="InterPro" id="IPR036188">
    <property type="entry name" value="FAD/NAD-bd_sf"/>
</dbReference>
<feature type="binding site" evidence="4">
    <location>
        <begin position="181"/>
        <end position="188"/>
    </location>
    <ligand>
        <name>NAD(+)</name>
        <dbReference type="ChEBI" id="CHEBI:57540"/>
    </ligand>
</feature>
<dbReference type="SUPFAM" id="SSF51905">
    <property type="entry name" value="FAD/NAD(P)-binding domain"/>
    <property type="match status" value="1"/>
</dbReference>
<dbReference type="SUPFAM" id="SSF55424">
    <property type="entry name" value="FAD/NAD-linked reductases, dimerisation (C-terminal) domain"/>
    <property type="match status" value="1"/>
</dbReference>
<feature type="binding site" evidence="4">
    <location>
        <position position="57"/>
    </location>
    <ligand>
        <name>FAD</name>
        <dbReference type="ChEBI" id="CHEBI:57692"/>
    </ligand>
</feature>
<proteinExistence type="inferred from homology"/>
<dbReference type="InterPro" id="IPR004099">
    <property type="entry name" value="Pyr_nucl-diS_OxRdtase_dimer"/>
</dbReference>
<dbReference type="RefSeq" id="WP_047119010.1">
    <property type="nucleotide sequence ID" value="NZ_CM125969.1"/>
</dbReference>